<sequence length="38" mass="4176">MSCQSAPVCINMILHFQCVGAFQCTPRQHTFKCTCVAA</sequence>
<keyword evidence="2" id="KW-1185">Reference proteome</keyword>
<gene>
    <name evidence="1" type="ORF">SPARVUS_LOCUS923250</name>
</gene>
<name>A0ABN9AJS7_9NEOB</name>
<dbReference type="EMBL" id="CATNWA010000285">
    <property type="protein sequence ID" value="CAI9535828.1"/>
    <property type="molecule type" value="Genomic_DNA"/>
</dbReference>
<organism evidence="1 2">
    <name type="scientific">Staurois parvus</name>
    <dbReference type="NCBI Taxonomy" id="386267"/>
    <lineage>
        <taxon>Eukaryota</taxon>
        <taxon>Metazoa</taxon>
        <taxon>Chordata</taxon>
        <taxon>Craniata</taxon>
        <taxon>Vertebrata</taxon>
        <taxon>Euteleostomi</taxon>
        <taxon>Amphibia</taxon>
        <taxon>Batrachia</taxon>
        <taxon>Anura</taxon>
        <taxon>Neobatrachia</taxon>
        <taxon>Ranoidea</taxon>
        <taxon>Ranidae</taxon>
        <taxon>Staurois</taxon>
    </lineage>
</organism>
<feature type="non-terminal residue" evidence="1">
    <location>
        <position position="38"/>
    </location>
</feature>
<accession>A0ABN9AJS7</accession>
<dbReference type="Proteomes" id="UP001162483">
    <property type="component" value="Unassembled WGS sequence"/>
</dbReference>
<proteinExistence type="predicted"/>
<reference evidence="1" key="1">
    <citation type="submission" date="2023-05" db="EMBL/GenBank/DDBJ databases">
        <authorList>
            <person name="Stuckert A."/>
        </authorList>
    </citation>
    <scope>NUCLEOTIDE SEQUENCE</scope>
</reference>
<comment type="caution">
    <text evidence="1">The sequence shown here is derived from an EMBL/GenBank/DDBJ whole genome shotgun (WGS) entry which is preliminary data.</text>
</comment>
<evidence type="ECO:0000313" key="1">
    <source>
        <dbReference type="EMBL" id="CAI9535828.1"/>
    </source>
</evidence>
<evidence type="ECO:0000313" key="2">
    <source>
        <dbReference type="Proteomes" id="UP001162483"/>
    </source>
</evidence>
<protein>
    <submittedName>
        <fullName evidence="1">Uncharacterized protein</fullName>
    </submittedName>
</protein>